<dbReference type="EMBL" id="HBUF01130918">
    <property type="protein sequence ID" value="CAG6644131.1"/>
    <property type="molecule type" value="Transcribed_RNA"/>
</dbReference>
<proteinExistence type="predicted"/>
<name>A0A8D8R753_9HEMI</name>
<organism evidence="1">
    <name type="scientific">Cacopsylla melanoneura</name>
    <dbReference type="NCBI Taxonomy" id="428564"/>
    <lineage>
        <taxon>Eukaryota</taxon>
        <taxon>Metazoa</taxon>
        <taxon>Ecdysozoa</taxon>
        <taxon>Arthropoda</taxon>
        <taxon>Hexapoda</taxon>
        <taxon>Insecta</taxon>
        <taxon>Pterygota</taxon>
        <taxon>Neoptera</taxon>
        <taxon>Paraneoptera</taxon>
        <taxon>Hemiptera</taxon>
        <taxon>Sternorrhyncha</taxon>
        <taxon>Psylloidea</taxon>
        <taxon>Psyllidae</taxon>
        <taxon>Psyllinae</taxon>
        <taxon>Cacopsylla</taxon>
    </lineage>
</organism>
<accession>A0A8D8R753</accession>
<evidence type="ECO:0000313" key="1">
    <source>
        <dbReference type="EMBL" id="CAG6644130.1"/>
    </source>
</evidence>
<reference evidence="1" key="1">
    <citation type="submission" date="2021-05" db="EMBL/GenBank/DDBJ databases">
        <authorList>
            <person name="Alioto T."/>
            <person name="Alioto T."/>
            <person name="Gomez Garrido J."/>
        </authorList>
    </citation>
    <scope>NUCLEOTIDE SEQUENCE</scope>
</reference>
<protein>
    <submittedName>
        <fullName evidence="1">Uncharacterized protein</fullName>
    </submittedName>
</protein>
<dbReference type="EMBL" id="HBUF01130917">
    <property type="protein sequence ID" value="CAG6644130.1"/>
    <property type="molecule type" value="Transcribed_RNA"/>
</dbReference>
<dbReference type="AlphaFoldDB" id="A0A8D8R753"/>
<sequence>MQSEPLLMGKSHVFHHNLPYVAHKRLVHYTHMPAPTPHNSVRNAVIANEIDRIQQRSRPHFSHVPTEDYLNSRSVVLLTKEKHDHIASKQIQGSQGKNKCFSIACIQKNYVRLPKTTRNFLIDVTSNAFAKALQLKKV</sequence>